<dbReference type="EMBL" id="JRVJ01000021">
    <property type="protein sequence ID" value="KGM18160.1"/>
    <property type="molecule type" value="Genomic_DNA"/>
</dbReference>
<dbReference type="RefSeq" id="WP_035115765.1">
    <property type="nucleotide sequence ID" value="NZ_CP047046.1"/>
</dbReference>
<evidence type="ECO:0000313" key="2">
    <source>
        <dbReference type="Proteomes" id="UP000030145"/>
    </source>
</evidence>
<comment type="caution">
    <text evidence="1">The sequence shown here is derived from an EMBL/GenBank/DDBJ whole genome shotgun (WGS) entry which is preliminary data.</text>
</comment>
<proteinExistence type="predicted"/>
<dbReference type="GeneID" id="300553319"/>
<dbReference type="Proteomes" id="UP000030145">
    <property type="component" value="Unassembled WGS sequence"/>
</dbReference>
<keyword evidence="2" id="KW-1185">Reference proteome</keyword>
<gene>
    <name evidence="1" type="ORF">MA47_09780</name>
</gene>
<reference evidence="1 2" key="1">
    <citation type="submission" date="2014-10" db="EMBL/GenBank/DDBJ databases">
        <title>Whole Genome sequence of Corynebacterium auriscanis strain CIP 106629.</title>
        <authorList>
            <person name="Hassan S.S."/>
            <person name="Jamal S.B."/>
            <person name="Tiwari S."/>
            <person name="Oliveira L.D.C."/>
            <person name="Souza F."/>
            <person name="Mariano D.C."/>
            <person name="Almeida S."/>
            <person name="Dorella F."/>
            <person name="Pereira F."/>
            <person name="Carvalho A."/>
            <person name="Leal C.A."/>
            <person name="Soares S.D.C."/>
            <person name="Figueiredo H.C."/>
            <person name="Silva A."/>
            <person name="Azevedo V.A."/>
        </authorList>
    </citation>
    <scope>NUCLEOTIDE SEQUENCE [LARGE SCALE GENOMIC DNA]</scope>
    <source>
        <strain evidence="1 2">CIP 106629</strain>
    </source>
</reference>
<organism evidence="1 2">
    <name type="scientific">Corynebacterium auriscanis</name>
    <dbReference type="NCBI Taxonomy" id="99807"/>
    <lineage>
        <taxon>Bacteria</taxon>
        <taxon>Bacillati</taxon>
        <taxon>Actinomycetota</taxon>
        <taxon>Actinomycetes</taxon>
        <taxon>Mycobacteriales</taxon>
        <taxon>Corynebacteriaceae</taxon>
        <taxon>Corynebacterium</taxon>
    </lineage>
</organism>
<dbReference type="AlphaFoldDB" id="A0A0A2DG56"/>
<evidence type="ECO:0000313" key="1">
    <source>
        <dbReference type="EMBL" id="KGM18160.1"/>
    </source>
</evidence>
<accession>A0A0A2DG56</accession>
<sequence>MTAHDYAKIASIVGEDKIDALREAGVEIAEKPTKPTMGLLGRWAKHEEYGDVLAIKDKAVNGSVGISYLDANFDGDVAFRTVPVSELSFPEETTRPEDVPAGEAWLVNAGAHKNVTALKDSDGDWVMSLPNFLKWFQDSDVTLIAPLAPARPTKPETVGTEEEYMALPAGSIVAGKDDHPFTKSTGVWTGPAAGRSSSEMAGKTRRILRWGWGE</sequence>
<name>A0A0A2DG56_9CORY</name>
<protein>
    <submittedName>
        <fullName evidence="1">Uncharacterized protein</fullName>
    </submittedName>
</protein>